<accession>A0AAN5TBS1</accession>
<dbReference type="AlphaFoldDB" id="A0AAN5TBS1"/>
<reference evidence="2" key="1">
    <citation type="journal article" date="2018" name="Genome Biol.">
        <title>SKESA: strategic k-mer extension for scrupulous assemblies.</title>
        <authorList>
            <person name="Souvorov A."/>
            <person name="Agarwala R."/>
            <person name="Lipman D.J."/>
        </authorList>
    </citation>
    <scope>NUCLEOTIDE SEQUENCE</scope>
    <source>
        <strain evidence="2">CL18-200174</strain>
    </source>
</reference>
<dbReference type="NCBIfam" id="NF033684">
    <property type="entry name" value="suffix_2_RND"/>
    <property type="match status" value="1"/>
</dbReference>
<name>A0AAN5TBS1_LEGPN</name>
<comment type="caution">
    <text evidence="2">The sequence shown here is derived from an EMBL/GenBank/DDBJ whole genome shotgun (WGS) entry which is preliminary data.</text>
</comment>
<feature type="transmembrane region" description="Helical" evidence="1">
    <location>
        <begin position="86"/>
        <end position="104"/>
    </location>
</feature>
<keyword evidence="1" id="KW-1133">Transmembrane helix</keyword>
<keyword evidence="1" id="KW-0472">Membrane</keyword>
<dbReference type="InterPro" id="IPR047961">
    <property type="entry name" value="Transp_suffix-like"/>
</dbReference>
<proteinExistence type="predicted"/>
<feature type="transmembrane region" description="Helical" evidence="1">
    <location>
        <begin position="7"/>
        <end position="27"/>
    </location>
</feature>
<evidence type="ECO:0000256" key="1">
    <source>
        <dbReference type="SAM" id="Phobius"/>
    </source>
</evidence>
<evidence type="ECO:0000313" key="2">
    <source>
        <dbReference type="EMBL" id="HAU2396881.1"/>
    </source>
</evidence>
<sequence length="163" mass="18986">MKFRFRFYLGIILLILAIVCPLLIPLIVQSNFSVLIKGFLSSILVFGLPEVLIVLAIALLGKEVYGLLEQKIKNILFKEKVSRARYRLGLVFFAFPLVIGLLEVFVKEITLAYGSYYYWVEIIWTTMFALSFFICGKQFWDKFKSLFIYDSYVVFEKNKKCVC</sequence>
<protein>
    <submittedName>
        <fullName evidence="2">Transporter suffix domain-containing protein</fullName>
    </submittedName>
</protein>
<feature type="transmembrane region" description="Helical" evidence="1">
    <location>
        <begin position="116"/>
        <end position="135"/>
    </location>
</feature>
<reference evidence="2" key="2">
    <citation type="submission" date="2019-09" db="EMBL/GenBank/DDBJ databases">
        <authorList>
            <consortium name="NCBI Pathogen Detection Project"/>
        </authorList>
    </citation>
    <scope>NUCLEOTIDE SEQUENCE</scope>
    <source>
        <strain evidence="2">CL18-200174</strain>
    </source>
</reference>
<keyword evidence="1" id="KW-0812">Transmembrane</keyword>
<feature type="transmembrane region" description="Helical" evidence="1">
    <location>
        <begin position="39"/>
        <end position="65"/>
    </location>
</feature>
<organism evidence="2 3">
    <name type="scientific">Legionella pneumophila</name>
    <dbReference type="NCBI Taxonomy" id="446"/>
    <lineage>
        <taxon>Bacteria</taxon>
        <taxon>Pseudomonadati</taxon>
        <taxon>Pseudomonadota</taxon>
        <taxon>Gammaproteobacteria</taxon>
        <taxon>Legionellales</taxon>
        <taxon>Legionellaceae</taxon>
        <taxon>Legionella</taxon>
    </lineage>
</organism>
<dbReference type="Proteomes" id="UP000863577">
    <property type="component" value="Unassembled WGS sequence"/>
</dbReference>
<dbReference type="RefSeq" id="WP_062726015.1">
    <property type="nucleotide sequence ID" value="NZ_LOMB01000629.1"/>
</dbReference>
<evidence type="ECO:0000313" key="3">
    <source>
        <dbReference type="Proteomes" id="UP000863577"/>
    </source>
</evidence>
<dbReference type="EMBL" id="DACWOD010000008">
    <property type="protein sequence ID" value="HAU2396881.1"/>
    <property type="molecule type" value="Genomic_DNA"/>
</dbReference>
<gene>
    <name evidence="2" type="ORF">JBK99_11145</name>
</gene>